<sequence>MAATPDRTTLADRTTRADLAASGAGPNASLAPSTPSPDADPRARAPRTPLHAAHR</sequence>
<keyword evidence="3" id="KW-1185">Reference proteome</keyword>
<evidence type="ECO:0000313" key="2">
    <source>
        <dbReference type="EMBL" id="QKW51615.1"/>
    </source>
</evidence>
<evidence type="ECO:0000256" key="1">
    <source>
        <dbReference type="SAM" id="MobiDB-lite"/>
    </source>
</evidence>
<feature type="region of interest" description="Disordered" evidence="1">
    <location>
        <begin position="1"/>
        <end position="55"/>
    </location>
</feature>
<proteinExistence type="predicted"/>
<organism evidence="2 3">
    <name type="scientific">Streptomyces buecherae</name>
    <dbReference type="NCBI Taxonomy" id="2763006"/>
    <lineage>
        <taxon>Bacteria</taxon>
        <taxon>Bacillati</taxon>
        <taxon>Actinomycetota</taxon>
        <taxon>Actinomycetes</taxon>
        <taxon>Kitasatosporales</taxon>
        <taxon>Streptomycetaceae</taxon>
        <taxon>Streptomyces</taxon>
    </lineage>
</organism>
<dbReference type="EMBL" id="CP054929">
    <property type="protein sequence ID" value="QKW51615.1"/>
    <property type="molecule type" value="Genomic_DNA"/>
</dbReference>
<dbReference type="RefSeq" id="WP_176163332.1">
    <property type="nucleotide sequence ID" value="NZ_CP054929.1"/>
</dbReference>
<gene>
    <name evidence="2" type="ORF">HUT08_21190</name>
</gene>
<dbReference type="Proteomes" id="UP000509303">
    <property type="component" value="Chromosome"/>
</dbReference>
<reference evidence="2 3" key="1">
    <citation type="submission" date="2020-06" db="EMBL/GenBank/DDBJ databases">
        <title>Genome mining for natural products.</title>
        <authorList>
            <person name="Zhang B."/>
            <person name="Shi J."/>
            <person name="Ge H."/>
        </authorList>
    </citation>
    <scope>NUCLEOTIDE SEQUENCE [LARGE SCALE GENOMIC DNA]</scope>
    <source>
        <strain evidence="2 3">NA00687</strain>
    </source>
</reference>
<accession>A0A7H8NAX1</accession>
<name>A0A7H8NAX1_9ACTN</name>
<evidence type="ECO:0000313" key="3">
    <source>
        <dbReference type="Proteomes" id="UP000509303"/>
    </source>
</evidence>
<dbReference type="AlphaFoldDB" id="A0A7H8NAX1"/>
<protein>
    <submittedName>
        <fullName evidence="2">Uncharacterized protein</fullName>
    </submittedName>
</protein>